<keyword evidence="2" id="KW-0418">Kinase</keyword>
<dbReference type="GO" id="GO:0003700">
    <property type="term" value="F:DNA-binding transcription factor activity"/>
    <property type="evidence" value="ECO:0007669"/>
    <property type="project" value="InterPro"/>
</dbReference>
<dbReference type="GO" id="GO:0008662">
    <property type="term" value="F:1-phosphofructokinase activity"/>
    <property type="evidence" value="ECO:0007669"/>
    <property type="project" value="UniProtKB-EC"/>
</dbReference>
<dbReference type="RefSeq" id="WP_053081588.1">
    <property type="nucleotide sequence ID" value="NZ_CAQN01000131.1"/>
</dbReference>
<keyword evidence="2" id="KW-0808">Transferase</keyword>
<reference evidence="2 3" key="1">
    <citation type="submission" date="2013-01" db="EMBL/GenBank/DDBJ databases">
        <authorList>
            <person name="Bench S."/>
        </authorList>
    </citation>
    <scope>NUCLEOTIDE SEQUENCE [LARGE SCALE GENOMIC DNA]</scope>
    <source>
        <strain evidence="2 3">WH 0402</strain>
    </source>
</reference>
<dbReference type="AlphaFoldDB" id="T2JHB1"/>
<sequence length="153" mass="17996">MRLTDLNTGEVFLGLAVPQKKKYPREIQEDGFYTMFSFGTELIAQIEGLNGTDYRVLFQLLSHLEFENWINVSHQMIANELGVNRVNVSRAIKKLVEKEIIEKHKDPSDGRRIKYRLNPVHGWMGDAKQWQKEMYNRKLEKVTPLFSNRKNKD</sequence>
<comment type="caution">
    <text evidence="2">The sequence shown here is derived from an EMBL/GenBank/DDBJ whole genome shotgun (WGS) entry which is preliminary data.</text>
</comment>
<evidence type="ECO:0000313" key="2">
    <source>
        <dbReference type="EMBL" id="CCQ65218.1"/>
    </source>
</evidence>
<protein>
    <submittedName>
        <fullName evidence="2">Tagatose-6-phosphate kinase / 1-phosphofructokinase</fullName>
        <ecNumber evidence="2">2.7.1.144</ecNumber>
        <ecNumber evidence="2">2.7.1.56</ecNumber>
    </submittedName>
</protein>
<gene>
    <name evidence="2" type="ORF">CWATWH0402_2754</name>
</gene>
<dbReference type="EC" id="2.7.1.144" evidence="2"/>
<dbReference type="InterPro" id="IPR036388">
    <property type="entry name" value="WH-like_DNA-bd_sf"/>
</dbReference>
<dbReference type="GO" id="GO:0009024">
    <property type="term" value="F:tagatose-6-phosphate kinase activity"/>
    <property type="evidence" value="ECO:0007669"/>
    <property type="project" value="UniProtKB-EC"/>
</dbReference>
<dbReference type="EMBL" id="CAQN01000131">
    <property type="protein sequence ID" value="CCQ65218.1"/>
    <property type="molecule type" value="Genomic_DNA"/>
</dbReference>
<reference evidence="2 3" key="2">
    <citation type="submission" date="2013-09" db="EMBL/GenBank/DDBJ databases">
        <title>Whole genome comparison of six Crocosphaera watsonii strains with differing phenotypes.</title>
        <authorList>
            <person name="Bench S.R."/>
            <person name="Heller P."/>
            <person name="Frank I."/>
            <person name="Arciniega M."/>
            <person name="Shilova I.N."/>
            <person name="Zehr J.P."/>
        </authorList>
    </citation>
    <scope>NUCLEOTIDE SEQUENCE [LARGE SCALE GENOMIC DNA]</scope>
    <source>
        <strain evidence="2 3">WH 0402</strain>
    </source>
</reference>
<dbReference type="SUPFAM" id="SSF46785">
    <property type="entry name" value="Winged helix' DNA-binding domain"/>
    <property type="match status" value="1"/>
</dbReference>
<dbReference type="InterPro" id="IPR000835">
    <property type="entry name" value="HTH_MarR-typ"/>
</dbReference>
<proteinExistence type="predicted"/>
<feature type="domain" description="HTH marR-type" evidence="1">
    <location>
        <begin position="48"/>
        <end position="112"/>
    </location>
</feature>
<name>T2JHB1_CROWT</name>
<evidence type="ECO:0000259" key="1">
    <source>
        <dbReference type="Pfam" id="PF12802"/>
    </source>
</evidence>
<evidence type="ECO:0000313" key="3">
    <source>
        <dbReference type="Proteomes" id="UP000018130"/>
    </source>
</evidence>
<dbReference type="Gene3D" id="1.10.10.10">
    <property type="entry name" value="Winged helix-like DNA-binding domain superfamily/Winged helix DNA-binding domain"/>
    <property type="match status" value="1"/>
</dbReference>
<accession>T2JHB1</accession>
<organism evidence="2 3">
    <name type="scientific">Crocosphaera watsonii WH 0402</name>
    <dbReference type="NCBI Taxonomy" id="1284629"/>
    <lineage>
        <taxon>Bacteria</taxon>
        <taxon>Bacillati</taxon>
        <taxon>Cyanobacteriota</taxon>
        <taxon>Cyanophyceae</taxon>
        <taxon>Oscillatoriophycideae</taxon>
        <taxon>Chroococcales</taxon>
        <taxon>Aphanothecaceae</taxon>
        <taxon>Crocosphaera</taxon>
    </lineage>
</organism>
<dbReference type="Pfam" id="PF12802">
    <property type="entry name" value="MarR_2"/>
    <property type="match status" value="1"/>
</dbReference>
<dbReference type="InterPro" id="IPR036390">
    <property type="entry name" value="WH_DNA-bd_sf"/>
</dbReference>
<dbReference type="Proteomes" id="UP000018130">
    <property type="component" value="Unassembled WGS sequence"/>
</dbReference>
<dbReference type="EC" id="2.7.1.56" evidence="2"/>